<keyword evidence="2" id="KW-1185">Reference proteome</keyword>
<proteinExistence type="predicted"/>
<accession>A0ABT6LXE0</accession>
<name>A0ABT6LXE0_9ACTN</name>
<organism evidence="1 2">
    <name type="scientific">Streptomyces pseudovenezuelae</name>
    <dbReference type="NCBI Taxonomy" id="67350"/>
    <lineage>
        <taxon>Bacteria</taxon>
        <taxon>Bacillati</taxon>
        <taxon>Actinomycetota</taxon>
        <taxon>Actinomycetes</taxon>
        <taxon>Kitasatosporales</taxon>
        <taxon>Streptomycetaceae</taxon>
        <taxon>Streptomyces</taxon>
        <taxon>Streptomyces aurantiacus group</taxon>
    </lineage>
</organism>
<reference evidence="1 2" key="1">
    <citation type="submission" date="2023-04" db="EMBL/GenBank/DDBJ databases">
        <title>Forest soil microbial communities from Buena Vista Peninsula, Colon Province, Panama.</title>
        <authorList>
            <person name="Bouskill N."/>
        </authorList>
    </citation>
    <scope>NUCLEOTIDE SEQUENCE [LARGE SCALE GENOMIC DNA]</scope>
    <source>
        <strain evidence="1 2">GGS1</strain>
    </source>
</reference>
<comment type="caution">
    <text evidence="1">The sequence shown here is derived from an EMBL/GenBank/DDBJ whole genome shotgun (WGS) entry which is preliminary data.</text>
</comment>
<dbReference type="Proteomes" id="UP001160499">
    <property type="component" value="Unassembled WGS sequence"/>
</dbReference>
<evidence type="ECO:0000313" key="2">
    <source>
        <dbReference type="Proteomes" id="UP001160499"/>
    </source>
</evidence>
<gene>
    <name evidence="1" type="ORF">M2283_007731</name>
</gene>
<dbReference type="EMBL" id="JARXVH010000016">
    <property type="protein sequence ID" value="MDH6220391.1"/>
    <property type="molecule type" value="Genomic_DNA"/>
</dbReference>
<evidence type="ECO:0000313" key="1">
    <source>
        <dbReference type="EMBL" id="MDH6220391.1"/>
    </source>
</evidence>
<protein>
    <submittedName>
        <fullName evidence="1">Heat shock protein HspQ</fullName>
    </submittedName>
</protein>
<sequence length="242" mass="27618">MAHDGRPEGRRFVAWGLSPPSPHDRNLSRGHTVRMRLGVVVAVLYCVQFSEELSDDEVQRIAHMILERPFYDLTIEEQYDDIAEAVAAATWEDDLSWQPHDEPTVRDFLRRLLVRLDALRPWQEPPFRSLGFDRWAEFKSGALLARIRLSAPSQDRLHARLRTVPGDAEGLRAAVLRLRSGDEVALVAPPLPDGYEAELRVAPPHRAAAEVIEAFLTHTGYERERVSPVARRQRWGWGRRGP</sequence>
<keyword evidence="1" id="KW-0346">Stress response</keyword>